<feature type="domain" description="Solute-binding protein family 3/N-terminal" evidence="5">
    <location>
        <begin position="32"/>
        <end position="282"/>
    </location>
</feature>
<feature type="chain" id="PRO_5019321174" evidence="4">
    <location>
        <begin position="22"/>
        <end position="296"/>
    </location>
</feature>
<dbReference type="GO" id="GO:0006865">
    <property type="term" value="P:amino acid transport"/>
    <property type="evidence" value="ECO:0007669"/>
    <property type="project" value="TreeGrafter"/>
</dbReference>
<keyword evidence="3 4" id="KW-0732">Signal</keyword>
<comment type="caution">
    <text evidence="6">The sequence shown here is derived from an EMBL/GenBank/DDBJ whole genome shotgun (WGS) entry which is preliminary data.</text>
</comment>
<dbReference type="CDD" id="cd13688">
    <property type="entry name" value="PBP2_GltI_DEBP"/>
    <property type="match status" value="1"/>
</dbReference>
<evidence type="ECO:0000313" key="6">
    <source>
        <dbReference type="EMBL" id="RWU19054.1"/>
    </source>
</evidence>
<dbReference type="PANTHER" id="PTHR30085">
    <property type="entry name" value="AMINO ACID ABC TRANSPORTER PERMEASE"/>
    <property type="match status" value="1"/>
</dbReference>
<dbReference type="RefSeq" id="WP_128325539.1">
    <property type="nucleotide sequence ID" value="NZ_QJRG01000048.1"/>
</dbReference>
<dbReference type="SUPFAM" id="SSF53850">
    <property type="entry name" value="Periplasmic binding protein-like II"/>
    <property type="match status" value="1"/>
</dbReference>
<dbReference type="InterPro" id="IPR051455">
    <property type="entry name" value="Bact_solute-bind_prot3"/>
</dbReference>
<dbReference type="Gene3D" id="3.40.190.10">
    <property type="entry name" value="Periplasmic binding protein-like II"/>
    <property type="match status" value="2"/>
</dbReference>
<reference evidence="6 7" key="1">
    <citation type="submission" date="2018-06" db="EMBL/GenBank/DDBJ databases">
        <title>Bacteria isolated from soil of Wuhan.</title>
        <authorList>
            <person name="Wei X."/>
            <person name="Chunhua H."/>
        </authorList>
    </citation>
    <scope>NUCLEOTIDE SEQUENCE [LARGE SCALE GENOMIC DNA]</scope>
    <source>
        <strain evidence="7">xwS2</strain>
    </source>
</reference>
<accession>A0A443ZJD7</accession>
<organism evidence="6 7">
    <name type="scientific">Pseudomonas alkylphenolica</name>
    <dbReference type="NCBI Taxonomy" id="237609"/>
    <lineage>
        <taxon>Bacteria</taxon>
        <taxon>Pseudomonadati</taxon>
        <taxon>Pseudomonadota</taxon>
        <taxon>Gammaproteobacteria</taxon>
        <taxon>Pseudomonadales</taxon>
        <taxon>Pseudomonadaceae</taxon>
        <taxon>Pseudomonas</taxon>
    </lineage>
</organism>
<gene>
    <name evidence="6" type="ORF">DM813_22315</name>
</gene>
<evidence type="ECO:0000256" key="4">
    <source>
        <dbReference type="SAM" id="SignalP"/>
    </source>
</evidence>
<evidence type="ECO:0000313" key="7">
    <source>
        <dbReference type="Proteomes" id="UP000288983"/>
    </source>
</evidence>
<dbReference type="STRING" id="237609.PSAKL28_24220"/>
<dbReference type="SMART" id="SM00062">
    <property type="entry name" value="PBPb"/>
    <property type="match status" value="1"/>
</dbReference>
<dbReference type="EMBL" id="QJRG01000048">
    <property type="protein sequence ID" value="RWU19054.1"/>
    <property type="molecule type" value="Genomic_DNA"/>
</dbReference>
<proteinExistence type="inferred from homology"/>
<evidence type="ECO:0000256" key="1">
    <source>
        <dbReference type="ARBA" id="ARBA00010333"/>
    </source>
</evidence>
<name>A0A443ZJD7_9PSED</name>
<dbReference type="GO" id="GO:0030288">
    <property type="term" value="C:outer membrane-bounded periplasmic space"/>
    <property type="evidence" value="ECO:0007669"/>
    <property type="project" value="TreeGrafter"/>
</dbReference>
<dbReference type="Pfam" id="PF00497">
    <property type="entry name" value="SBP_bac_3"/>
    <property type="match status" value="1"/>
</dbReference>
<evidence type="ECO:0000259" key="5">
    <source>
        <dbReference type="SMART" id="SM00062"/>
    </source>
</evidence>
<protein>
    <submittedName>
        <fullName evidence="6">Amino acid ABC transporter substrate-binding protein</fullName>
    </submittedName>
</protein>
<keyword evidence="2" id="KW-0813">Transport</keyword>
<dbReference type="Proteomes" id="UP000288983">
    <property type="component" value="Unassembled WGS sequence"/>
</dbReference>
<sequence length="296" mass="32227">MTPRLNRLACLLALLPVLAQASTLEHIRAHNTLTLGYLADFAPFSTEDGDQPRGYAIELCQKVAEQVKTTLTLPALQVRYQAVTLADEIEAVRAGHVDLLCTPTVQSLERRKAVSFSIPVYTAGVTAVVRKDAPAPLLNVLNGKPANDGPTWRATVNRGLTNQTFAVVAGGVTEQWVRQQLQTLGVIARVITVPDNEAGLGAIAQGKADAFFSERMLLKNLLARHAELDSLMLVERIYESAPVSMVLPRGDEDFRLLVDTVISQAYRSGEIEQAYGSYLGGTTKAIKRTFKVYALP</sequence>
<evidence type="ECO:0000256" key="3">
    <source>
        <dbReference type="ARBA" id="ARBA00022729"/>
    </source>
</evidence>
<comment type="similarity">
    <text evidence="1">Belongs to the bacterial solute-binding protein 3 family.</text>
</comment>
<feature type="signal peptide" evidence="4">
    <location>
        <begin position="1"/>
        <end position="21"/>
    </location>
</feature>
<evidence type="ECO:0000256" key="2">
    <source>
        <dbReference type="ARBA" id="ARBA00022448"/>
    </source>
</evidence>
<dbReference type="AlphaFoldDB" id="A0A443ZJD7"/>
<dbReference type="PANTHER" id="PTHR30085:SF6">
    <property type="entry name" value="ABC TRANSPORTER GLUTAMINE-BINDING PROTEIN GLNH"/>
    <property type="match status" value="1"/>
</dbReference>
<dbReference type="OrthoDB" id="9149558at2"/>
<dbReference type="GO" id="GO:0005576">
    <property type="term" value="C:extracellular region"/>
    <property type="evidence" value="ECO:0007669"/>
    <property type="project" value="TreeGrafter"/>
</dbReference>
<dbReference type="InterPro" id="IPR001638">
    <property type="entry name" value="Solute-binding_3/MltF_N"/>
</dbReference>